<gene>
    <name evidence="2" type="ORF">ACFQAU_14145</name>
</gene>
<keyword evidence="1" id="KW-1133">Transmembrane helix</keyword>
<evidence type="ECO:0000313" key="2">
    <source>
        <dbReference type="EMBL" id="MFC6642676.1"/>
    </source>
</evidence>
<feature type="transmembrane region" description="Helical" evidence="1">
    <location>
        <begin position="6"/>
        <end position="25"/>
    </location>
</feature>
<evidence type="ECO:0000256" key="1">
    <source>
        <dbReference type="SAM" id="Phobius"/>
    </source>
</evidence>
<keyword evidence="1" id="KW-0812">Transmembrane</keyword>
<protein>
    <submittedName>
        <fullName evidence="2">NfeD family protein</fullName>
    </submittedName>
</protein>
<proteinExistence type="predicted"/>
<accession>A0ABW1YZH3</accession>
<reference evidence="3" key="1">
    <citation type="journal article" date="2019" name="Int. J. Syst. Evol. Microbiol.">
        <title>The Global Catalogue of Microorganisms (GCM) 10K type strain sequencing project: providing services to taxonomists for standard genome sequencing and annotation.</title>
        <authorList>
            <consortium name="The Broad Institute Genomics Platform"/>
            <consortium name="The Broad Institute Genome Sequencing Center for Infectious Disease"/>
            <person name="Wu L."/>
            <person name="Ma J."/>
        </authorList>
    </citation>
    <scope>NUCLEOTIDE SEQUENCE [LARGE SCALE GENOMIC DNA]</scope>
    <source>
        <strain evidence="3">NBRC 111368</strain>
    </source>
</reference>
<evidence type="ECO:0000313" key="3">
    <source>
        <dbReference type="Proteomes" id="UP001596403"/>
    </source>
</evidence>
<dbReference type="EMBL" id="JBHSWA010000001">
    <property type="protein sequence ID" value="MFC6642676.1"/>
    <property type="molecule type" value="Genomic_DNA"/>
</dbReference>
<keyword evidence="1" id="KW-0472">Membrane</keyword>
<comment type="caution">
    <text evidence="2">The sequence shown here is derived from an EMBL/GenBank/DDBJ whole genome shotgun (WGS) entry which is preliminary data.</text>
</comment>
<feature type="transmembrane region" description="Helical" evidence="1">
    <location>
        <begin position="54"/>
        <end position="74"/>
    </location>
</feature>
<organism evidence="2 3">
    <name type="scientific">Sulfitobacter profundi</name>
    <dbReference type="NCBI Taxonomy" id="2679961"/>
    <lineage>
        <taxon>Bacteria</taxon>
        <taxon>Pseudomonadati</taxon>
        <taxon>Pseudomonadota</taxon>
        <taxon>Alphaproteobacteria</taxon>
        <taxon>Rhodobacterales</taxon>
        <taxon>Roseobacteraceae</taxon>
        <taxon>Sulfitobacter</taxon>
    </lineage>
</organism>
<dbReference type="Proteomes" id="UP001596403">
    <property type="component" value="Unassembled WGS sequence"/>
</dbReference>
<dbReference type="RefSeq" id="WP_067941997.1">
    <property type="nucleotide sequence ID" value="NZ_JBHSWA010000001.1"/>
</dbReference>
<name>A0ABW1YZH3_9RHOB</name>
<feature type="transmembrane region" description="Helical" evidence="1">
    <location>
        <begin position="30"/>
        <end position="48"/>
    </location>
</feature>
<keyword evidence="3" id="KW-1185">Reference proteome</keyword>
<sequence>MAAWLALWWVWVCAALALGVVELLLPGSIFLGFALGALGMAVVVAFWAPANVALMLAIFAVLSLIAWLVLRAVFKRQSSGARIVTRDINEN</sequence>